<protein>
    <recommendedName>
        <fullName evidence="4">CCHC-type domain-containing protein</fullName>
    </recommendedName>
</protein>
<evidence type="ECO:0000256" key="2">
    <source>
        <dbReference type="PROSITE-ProRule" id="PRU00047"/>
    </source>
</evidence>
<evidence type="ECO:0000313" key="6">
    <source>
        <dbReference type="Proteomes" id="UP000054279"/>
    </source>
</evidence>
<evidence type="ECO:0000256" key="1">
    <source>
        <dbReference type="ARBA" id="ARBA00022664"/>
    </source>
</evidence>
<feature type="compositionally biased region" description="Polar residues" evidence="3">
    <location>
        <begin position="671"/>
        <end position="682"/>
    </location>
</feature>
<feature type="region of interest" description="Disordered" evidence="3">
    <location>
        <begin position="1020"/>
        <end position="1048"/>
    </location>
</feature>
<keyword evidence="2" id="KW-0863">Zinc-finger</keyword>
<accession>A0A0C9TNY0</accession>
<feature type="region of interest" description="Disordered" evidence="3">
    <location>
        <begin position="1"/>
        <end position="26"/>
    </location>
</feature>
<dbReference type="GO" id="GO:0003676">
    <property type="term" value="F:nucleic acid binding"/>
    <property type="evidence" value="ECO:0007669"/>
    <property type="project" value="InterPro"/>
</dbReference>
<dbReference type="AlphaFoldDB" id="A0A0C9TNY0"/>
<organism evidence="5 6">
    <name type="scientific">Sphaerobolus stellatus (strain SS14)</name>
    <dbReference type="NCBI Taxonomy" id="990650"/>
    <lineage>
        <taxon>Eukaryota</taxon>
        <taxon>Fungi</taxon>
        <taxon>Dikarya</taxon>
        <taxon>Basidiomycota</taxon>
        <taxon>Agaricomycotina</taxon>
        <taxon>Agaricomycetes</taxon>
        <taxon>Phallomycetidae</taxon>
        <taxon>Geastrales</taxon>
        <taxon>Sphaerobolaceae</taxon>
        <taxon>Sphaerobolus</taxon>
    </lineage>
</organism>
<proteinExistence type="predicted"/>
<feature type="compositionally biased region" description="Polar residues" evidence="3">
    <location>
        <begin position="450"/>
        <end position="481"/>
    </location>
</feature>
<dbReference type="OrthoDB" id="3205788at2759"/>
<evidence type="ECO:0000256" key="3">
    <source>
        <dbReference type="SAM" id="MobiDB-lite"/>
    </source>
</evidence>
<dbReference type="InterPro" id="IPR036875">
    <property type="entry name" value="Znf_CCHC_sf"/>
</dbReference>
<feature type="compositionally biased region" description="Basic and acidic residues" evidence="3">
    <location>
        <begin position="403"/>
        <end position="419"/>
    </location>
</feature>
<dbReference type="GO" id="GO:0006397">
    <property type="term" value="P:mRNA processing"/>
    <property type="evidence" value="ECO:0007669"/>
    <property type="project" value="UniProtKB-KW"/>
</dbReference>
<keyword evidence="1" id="KW-0507">mRNA processing</keyword>
<dbReference type="GO" id="GO:0008270">
    <property type="term" value="F:zinc ion binding"/>
    <property type="evidence" value="ECO:0007669"/>
    <property type="project" value="UniProtKB-KW"/>
</dbReference>
<gene>
    <name evidence="5" type="ORF">M422DRAFT_266492</name>
</gene>
<dbReference type="SMART" id="SM00343">
    <property type="entry name" value="ZnF_C2HC"/>
    <property type="match status" value="1"/>
</dbReference>
<dbReference type="SUPFAM" id="SSF57756">
    <property type="entry name" value="Retrovirus zinc finger-like domains"/>
    <property type="match status" value="1"/>
</dbReference>
<sequence length="1083" mass="122370">MSTRSGNSYGKPRSRRSMSVGAPPPSYNLTTLTEFSGLLRNMDDNAMRSEGNIGEKVQDIGEGMEKDGEYNSITRSASPIQGSIAKIPPSITSRDVDIIPPVADNMRRIIDYKIPVKVGSNVKNMNIPPPAAAVEVETKNPIIDGELQHYKPRHSANTKTGHELAINDGLKTQGGVTSTTYTQNTENQYMDNDAYIQVHGKKHHRKPKRKTQIKTSGSRYFNAAFESSGNDSANSNDEGDNLRTSIPSTSIPTTQGTQPVDANYRKFTEGILSELPIEEQTRILRQAEKVYSLRKSNNKKRNHTMVTGPPSIADTLNTYSSGFSQRYTRSQKGKAKQKSPVHIFSVTDATEGVNRDPIVAAQIAADELLARSIDQNGGDTSDIPEFVPHIGPSGMQHLNNTRKLSDHSTKIPLDKDRAPEHRKHKRPGSPSYMDNLPGVYQLRNTIPGGRSTSVFPNHNLRATSQLPQTGYLSRKLQQTDNPPSSPSDSSDRSSSSSGYSKATTKKRKYKKRMKERVSKATSAKISSPCAYDGSANYEEFERWTYEVNNWMDITKFPQSLRKQGLTEDFNTLAEYEESGYRFEQAEELRIYLEKKLSRDKIQPSLQFRRNDKQVQRQDEYPRPSNTQTRQYTGNNNRRPRPWVENTRPRSPNFKSYKPRENPRTRYRDSTHPNGAQHVSTYTGPRLKPEERDVLHANNQCFTCHEKGHLSKDCPKRNSIRPPGIQVSSATVLNNARELDSIKILQSQAMNIFNPSSYNAAQDATLIPQSEWDRIALDVGNFRQTTVQTQTEYYENHTRYIITPYNHTTVHIVNLIYNFVYYLPSNVAISSLENLSNNIDFEEEARRELISKQPIPWIDYFWIDNNISNDEENSTDPIGNPLRLRQQQLRIQEIWLLAQQRRTVEEDSLAPTPIDWRHIGLYRSNSVTSTRDSLPGLMTVSDSSDSYIKDDIPRMHTISSISLYEDARSRIGTSDTEPDETLDERYTRITTEGETMDKNRAQESVAPAITPLFSAVIKPSTKSHTLPKGTIETKLEQNNSRPKDPTRHVPKPIIIIIQVNGNPARALVDSGSLSDFMSTTLVDN</sequence>
<feature type="compositionally biased region" description="Low complexity" evidence="3">
    <location>
        <begin position="244"/>
        <end position="259"/>
    </location>
</feature>
<feature type="compositionally biased region" description="Low complexity" evidence="3">
    <location>
        <begin position="486"/>
        <end position="497"/>
    </location>
</feature>
<dbReference type="Proteomes" id="UP000054279">
    <property type="component" value="Unassembled WGS sequence"/>
</dbReference>
<feature type="compositionally biased region" description="Basic and acidic residues" evidence="3">
    <location>
        <begin position="657"/>
        <end position="670"/>
    </location>
</feature>
<keyword evidence="2" id="KW-0479">Metal-binding</keyword>
<feature type="domain" description="CCHC-type" evidence="4">
    <location>
        <begin position="700"/>
        <end position="715"/>
    </location>
</feature>
<name>A0A0C9TNY0_SPHS4</name>
<keyword evidence="2" id="KW-0862">Zinc</keyword>
<reference evidence="5 6" key="1">
    <citation type="submission" date="2014-06" db="EMBL/GenBank/DDBJ databases">
        <title>Evolutionary Origins and Diversification of the Mycorrhizal Mutualists.</title>
        <authorList>
            <consortium name="DOE Joint Genome Institute"/>
            <consortium name="Mycorrhizal Genomics Consortium"/>
            <person name="Kohler A."/>
            <person name="Kuo A."/>
            <person name="Nagy L.G."/>
            <person name="Floudas D."/>
            <person name="Copeland A."/>
            <person name="Barry K.W."/>
            <person name="Cichocki N."/>
            <person name="Veneault-Fourrey C."/>
            <person name="LaButti K."/>
            <person name="Lindquist E.A."/>
            <person name="Lipzen A."/>
            <person name="Lundell T."/>
            <person name="Morin E."/>
            <person name="Murat C."/>
            <person name="Riley R."/>
            <person name="Ohm R."/>
            <person name="Sun H."/>
            <person name="Tunlid A."/>
            <person name="Henrissat B."/>
            <person name="Grigoriev I.V."/>
            <person name="Hibbett D.S."/>
            <person name="Martin F."/>
        </authorList>
    </citation>
    <scope>NUCLEOTIDE SEQUENCE [LARGE SCALE GENOMIC DNA]</scope>
    <source>
        <strain evidence="5 6">SS14</strain>
    </source>
</reference>
<feature type="compositionally biased region" description="Polar residues" evidence="3">
    <location>
        <begin position="623"/>
        <end position="636"/>
    </location>
</feature>
<evidence type="ECO:0000259" key="4">
    <source>
        <dbReference type="PROSITE" id="PS50158"/>
    </source>
</evidence>
<dbReference type="HOGENOM" id="CLU_285774_0_0_1"/>
<feature type="compositionally biased region" description="Basic and acidic residues" evidence="3">
    <location>
        <begin position="1030"/>
        <end position="1046"/>
    </location>
</feature>
<feature type="compositionally biased region" description="Basic and acidic residues" evidence="3">
    <location>
        <begin position="608"/>
        <end position="621"/>
    </location>
</feature>
<dbReference type="InterPro" id="IPR001878">
    <property type="entry name" value="Znf_CCHC"/>
</dbReference>
<feature type="compositionally biased region" description="Polar residues" evidence="3">
    <location>
        <begin position="224"/>
        <end position="236"/>
    </location>
</feature>
<keyword evidence="6" id="KW-1185">Reference proteome</keyword>
<feature type="compositionally biased region" description="Basic residues" evidence="3">
    <location>
        <begin position="503"/>
        <end position="514"/>
    </location>
</feature>
<dbReference type="EMBL" id="KN837237">
    <property type="protein sequence ID" value="KIJ31743.1"/>
    <property type="molecule type" value="Genomic_DNA"/>
</dbReference>
<dbReference type="Gene3D" id="4.10.60.10">
    <property type="entry name" value="Zinc finger, CCHC-type"/>
    <property type="match status" value="1"/>
</dbReference>
<dbReference type="PROSITE" id="PS50158">
    <property type="entry name" value="ZF_CCHC"/>
    <property type="match status" value="1"/>
</dbReference>
<feature type="region of interest" description="Disordered" evidence="3">
    <location>
        <begin position="390"/>
        <end position="521"/>
    </location>
</feature>
<feature type="region of interest" description="Disordered" evidence="3">
    <location>
        <begin position="603"/>
        <end position="683"/>
    </location>
</feature>
<feature type="region of interest" description="Disordered" evidence="3">
    <location>
        <begin position="224"/>
        <end position="260"/>
    </location>
</feature>
<evidence type="ECO:0000313" key="5">
    <source>
        <dbReference type="EMBL" id="KIJ31743.1"/>
    </source>
</evidence>